<feature type="compositionally biased region" description="Acidic residues" evidence="6">
    <location>
        <begin position="219"/>
        <end position="233"/>
    </location>
</feature>
<dbReference type="InterPro" id="IPR000500">
    <property type="entry name" value="Connexin"/>
</dbReference>
<dbReference type="SMART" id="SM01089">
    <property type="entry name" value="Connexin_CCC"/>
    <property type="match status" value="1"/>
</dbReference>
<dbReference type="PRINTS" id="PR00206">
    <property type="entry name" value="CONNEXIN"/>
</dbReference>
<dbReference type="GeneTree" id="ENSGT01150000286949"/>
<reference evidence="10" key="2">
    <citation type="submission" date="2025-08" db="UniProtKB">
        <authorList>
            <consortium name="Ensembl"/>
        </authorList>
    </citation>
    <scope>IDENTIFICATION</scope>
</reference>
<feature type="region of interest" description="Disordered" evidence="6">
    <location>
        <begin position="210"/>
        <end position="309"/>
    </location>
</feature>
<evidence type="ECO:0000256" key="3">
    <source>
        <dbReference type="ARBA" id="ARBA00022692"/>
    </source>
</evidence>
<accession>A0A8C9U5B3</accession>
<dbReference type="Pfam" id="PF00029">
    <property type="entry name" value="Connexin"/>
    <property type="match status" value="1"/>
</dbReference>
<reference evidence="10" key="3">
    <citation type="submission" date="2025-09" db="UniProtKB">
        <authorList>
            <consortium name="Ensembl"/>
        </authorList>
    </citation>
    <scope>IDENTIFICATION</scope>
</reference>
<keyword evidence="2" id="KW-1003">Cell membrane</keyword>
<evidence type="ECO:0000259" key="9">
    <source>
        <dbReference type="SMART" id="SM01089"/>
    </source>
</evidence>
<keyword evidence="4 7" id="KW-1133">Transmembrane helix</keyword>
<keyword evidence="5 7" id="KW-0472">Membrane</keyword>
<dbReference type="GO" id="GO:0007267">
    <property type="term" value="P:cell-cell signaling"/>
    <property type="evidence" value="ECO:0007669"/>
    <property type="project" value="TreeGrafter"/>
</dbReference>
<dbReference type="OrthoDB" id="9943496at2759"/>
<keyword evidence="11" id="KW-1185">Reference proteome</keyword>
<dbReference type="AlphaFoldDB" id="A0A8C9U5B3"/>
<reference evidence="10 11" key="1">
    <citation type="submission" date="2019-04" db="EMBL/GenBank/DDBJ databases">
        <authorList>
            <consortium name="Wellcome Sanger Institute Data Sharing"/>
        </authorList>
    </citation>
    <scope>NUCLEOTIDE SEQUENCE [LARGE SCALE GENOMIC DNA]</scope>
</reference>
<gene>
    <name evidence="10" type="primary">GJD4</name>
</gene>
<dbReference type="Gene3D" id="1.20.1440.80">
    <property type="entry name" value="Gap junction channel protein cysteine-rich domain"/>
    <property type="match status" value="1"/>
</dbReference>
<dbReference type="PANTHER" id="PTHR11984:SF3">
    <property type="entry name" value="GAP JUNCTION DELTA-4 PROTEIN"/>
    <property type="match status" value="1"/>
</dbReference>
<dbReference type="InterPro" id="IPR019570">
    <property type="entry name" value="Connexin_CCC"/>
</dbReference>
<dbReference type="PANTHER" id="PTHR11984">
    <property type="entry name" value="CONNEXIN"/>
    <property type="match status" value="1"/>
</dbReference>
<feature type="domain" description="Connexin N-terminal" evidence="8">
    <location>
        <begin position="40"/>
        <end position="73"/>
    </location>
</feature>
<dbReference type="GO" id="GO:0005922">
    <property type="term" value="C:connexin complex"/>
    <property type="evidence" value="ECO:0007669"/>
    <property type="project" value="InterPro"/>
</dbReference>
<feature type="domain" description="Connexin cysteine-rich" evidence="9">
    <location>
        <begin position="135"/>
        <end position="201"/>
    </location>
</feature>
<feature type="transmembrane region" description="Helical" evidence="7">
    <location>
        <begin position="21"/>
        <end position="42"/>
    </location>
</feature>
<keyword evidence="3 7" id="KW-0812">Transmembrane</keyword>
<sequence>MLPNSGGFLDSGCFSCCRGKLWLVLMVSLRVLLVLFAGYPLYQDEREQFVCNTIQPGCSNVCHDVFSPVSLLRFWLLQTVSLCVPYAAFALYVVHGTLSGLATGKNNVGVPGDGGAQPWRSACVYVLQLSVQILLEVGFAVSHYFLFGFYVPQSFLCQEAPCTSTVQCYTSKPTEKTAMLGFMLAVSALCLTLDVADLMCAVKRSVRARAEPGKGVGESDSDEDASACLDEPEPSPATRTFPGPESGGPDAGGAQDEVPERDGSQVALCHGNHLRAPQLPPFDRPSHLRPTPSPKPVWGPAGRTDGSKLFTARNTDLCPLEEAAAAQQSDRSETLEGRAWV</sequence>
<evidence type="ECO:0000259" key="8">
    <source>
        <dbReference type="SMART" id="SM00037"/>
    </source>
</evidence>
<evidence type="ECO:0000256" key="2">
    <source>
        <dbReference type="ARBA" id="ARBA00022475"/>
    </source>
</evidence>
<evidence type="ECO:0000313" key="11">
    <source>
        <dbReference type="Proteomes" id="UP000694397"/>
    </source>
</evidence>
<organism evidence="10 11">
    <name type="scientific">Scleropages formosus</name>
    <name type="common">Asian bonytongue</name>
    <name type="synonym">Osteoglossum formosum</name>
    <dbReference type="NCBI Taxonomy" id="113540"/>
    <lineage>
        <taxon>Eukaryota</taxon>
        <taxon>Metazoa</taxon>
        <taxon>Chordata</taxon>
        <taxon>Craniata</taxon>
        <taxon>Vertebrata</taxon>
        <taxon>Euteleostomi</taxon>
        <taxon>Actinopterygii</taxon>
        <taxon>Neopterygii</taxon>
        <taxon>Teleostei</taxon>
        <taxon>Osteoglossocephala</taxon>
        <taxon>Osteoglossomorpha</taxon>
        <taxon>Osteoglossiformes</taxon>
        <taxon>Osteoglossidae</taxon>
        <taxon>Scleropages</taxon>
    </lineage>
</organism>
<proteinExistence type="predicted"/>
<dbReference type="SMART" id="SM00037">
    <property type="entry name" value="CNX"/>
    <property type="match status" value="1"/>
</dbReference>
<evidence type="ECO:0000256" key="5">
    <source>
        <dbReference type="ARBA" id="ARBA00023136"/>
    </source>
</evidence>
<protein>
    <submittedName>
        <fullName evidence="10">Gap junction protein delta 4</fullName>
    </submittedName>
</protein>
<evidence type="ECO:0000313" key="10">
    <source>
        <dbReference type="Ensembl" id="ENSSFOP00015056987.1"/>
    </source>
</evidence>
<evidence type="ECO:0000256" key="6">
    <source>
        <dbReference type="SAM" id="MobiDB-lite"/>
    </source>
</evidence>
<evidence type="ECO:0000256" key="1">
    <source>
        <dbReference type="ARBA" id="ARBA00004651"/>
    </source>
</evidence>
<feature type="transmembrane region" description="Helical" evidence="7">
    <location>
        <begin position="124"/>
        <end position="146"/>
    </location>
</feature>
<dbReference type="Proteomes" id="UP000694397">
    <property type="component" value="Chromosome 7"/>
</dbReference>
<feature type="transmembrane region" description="Helical" evidence="7">
    <location>
        <begin position="179"/>
        <end position="202"/>
    </location>
</feature>
<dbReference type="InterPro" id="IPR038359">
    <property type="entry name" value="Connexin_N_sf"/>
</dbReference>
<comment type="subcellular location">
    <subcellularLocation>
        <location evidence="1">Cell membrane</location>
        <topology evidence="1">Multi-pass membrane protein</topology>
    </subcellularLocation>
</comment>
<name>A0A8C9U5B3_SCLFO</name>
<evidence type="ECO:0000256" key="7">
    <source>
        <dbReference type="SAM" id="Phobius"/>
    </source>
</evidence>
<dbReference type="Ensembl" id="ENSSFOT00015077888.1">
    <property type="protein sequence ID" value="ENSSFOP00015056987.1"/>
    <property type="gene ID" value="ENSSFOG00015029362.1"/>
</dbReference>
<evidence type="ECO:0000256" key="4">
    <source>
        <dbReference type="ARBA" id="ARBA00022989"/>
    </source>
</evidence>
<dbReference type="InterPro" id="IPR013092">
    <property type="entry name" value="Connexin_N"/>
</dbReference>
<dbReference type="GO" id="GO:0005243">
    <property type="term" value="F:gap junction channel activity"/>
    <property type="evidence" value="ECO:0007669"/>
    <property type="project" value="TreeGrafter"/>
</dbReference>
<feature type="transmembrane region" description="Helical" evidence="7">
    <location>
        <begin position="74"/>
        <end position="94"/>
    </location>
</feature>